<dbReference type="Proteomes" id="UP000796880">
    <property type="component" value="Unassembled WGS sequence"/>
</dbReference>
<comment type="caution">
    <text evidence="1">The sequence shown here is derived from an EMBL/GenBank/DDBJ whole genome shotgun (WGS) entry which is preliminary data.</text>
</comment>
<dbReference type="EMBL" id="VOIH02000001">
    <property type="protein sequence ID" value="KAF3456526.1"/>
    <property type="molecule type" value="Genomic_DNA"/>
</dbReference>
<evidence type="ECO:0000313" key="1">
    <source>
        <dbReference type="EMBL" id="KAF3456526.1"/>
    </source>
</evidence>
<accession>A0A8K0HP57</accession>
<evidence type="ECO:0000313" key="2">
    <source>
        <dbReference type="Proteomes" id="UP000796880"/>
    </source>
</evidence>
<protein>
    <submittedName>
        <fullName evidence="1">Uncharacterized protein</fullName>
    </submittedName>
</protein>
<proteinExistence type="predicted"/>
<gene>
    <name evidence="1" type="ORF">FNV43_RR01179</name>
</gene>
<dbReference type="AlphaFoldDB" id="A0A8K0HP57"/>
<reference evidence="1" key="1">
    <citation type="submission" date="2020-03" db="EMBL/GenBank/DDBJ databases">
        <title>A high-quality chromosome-level genome assembly of a woody plant with both climbing and erect habits, Rhamnella rubrinervis.</title>
        <authorList>
            <person name="Lu Z."/>
            <person name="Yang Y."/>
            <person name="Zhu X."/>
            <person name="Sun Y."/>
        </authorList>
    </citation>
    <scope>NUCLEOTIDE SEQUENCE</scope>
    <source>
        <strain evidence="1">BYM</strain>
        <tissue evidence="1">Leaf</tissue>
    </source>
</reference>
<sequence length="99" mass="11246">MDTTASVRKTKHLKSPSLFSSLLMIMVRIMDSMLQHRRTIVEQKMLLTGMKVSVTKMRASYQTLTSIVQIRAGILTAKVKIGVVIQNWNIVLHACHRHS</sequence>
<organism evidence="1 2">
    <name type="scientific">Rhamnella rubrinervis</name>
    <dbReference type="NCBI Taxonomy" id="2594499"/>
    <lineage>
        <taxon>Eukaryota</taxon>
        <taxon>Viridiplantae</taxon>
        <taxon>Streptophyta</taxon>
        <taxon>Embryophyta</taxon>
        <taxon>Tracheophyta</taxon>
        <taxon>Spermatophyta</taxon>
        <taxon>Magnoliopsida</taxon>
        <taxon>eudicotyledons</taxon>
        <taxon>Gunneridae</taxon>
        <taxon>Pentapetalae</taxon>
        <taxon>rosids</taxon>
        <taxon>fabids</taxon>
        <taxon>Rosales</taxon>
        <taxon>Rhamnaceae</taxon>
        <taxon>rhamnoid group</taxon>
        <taxon>Rhamneae</taxon>
        <taxon>Rhamnella</taxon>
    </lineage>
</organism>
<name>A0A8K0HP57_9ROSA</name>
<keyword evidence="2" id="KW-1185">Reference proteome</keyword>